<accession>A0ABP8R2B0</accession>
<reference evidence="3" key="1">
    <citation type="journal article" date="2019" name="Int. J. Syst. Evol. Microbiol.">
        <title>The Global Catalogue of Microorganisms (GCM) 10K type strain sequencing project: providing services to taxonomists for standard genome sequencing and annotation.</title>
        <authorList>
            <consortium name="The Broad Institute Genomics Platform"/>
            <consortium name="The Broad Institute Genome Sequencing Center for Infectious Disease"/>
            <person name="Wu L."/>
            <person name="Ma J."/>
        </authorList>
    </citation>
    <scope>NUCLEOTIDE SEQUENCE [LARGE SCALE GENOMIC DNA]</scope>
    <source>
        <strain evidence="3">JCM 17933</strain>
    </source>
</reference>
<dbReference type="PIRSF" id="PIRSF029171">
    <property type="entry name" value="Esterase_LipA"/>
    <property type="match status" value="1"/>
</dbReference>
<name>A0ABP8R2B0_9ACTN</name>
<dbReference type="InterPro" id="IPR005152">
    <property type="entry name" value="Lipase_secreted"/>
</dbReference>
<evidence type="ECO:0000256" key="1">
    <source>
        <dbReference type="SAM" id="SignalP"/>
    </source>
</evidence>
<proteinExistence type="predicted"/>
<organism evidence="2 3">
    <name type="scientific">Actinoallomurus oryzae</name>
    <dbReference type="NCBI Taxonomy" id="502180"/>
    <lineage>
        <taxon>Bacteria</taxon>
        <taxon>Bacillati</taxon>
        <taxon>Actinomycetota</taxon>
        <taxon>Actinomycetes</taxon>
        <taxon>Streptosporangiales</taxon>
        <taxon>Thermomonosporaceae</taxon>
        <taxon>Actinoallomurus</taxon>
    </lineage>
</organism>
<feature type="chain" id="PRO_5046375776" evidence="1">
    <location>
        <begin position="22"/>
        <end position="413"/>
    </location>
</feature>
<evidence type="ECO:0000313" key="2">
    <source>
        <dbReference type="EMBL" id="GAA4515702.1"/>
    </source>
</evidence>
<dbReference type="Gene3D" id="3.40.50.1820">
    <property type="entry name" value="alpha/beta hydrolase"/>
    <property type="match status" value="1"/>
</dbReference>
<dbReference type="Proteomes" id="UP001500503">
    <property type="component" value="Unassembled WGS sequence"/>
</dbReference>
<feature type="signal peptide" evidence="1">
    <location>
        <begin position="1"/>
        <end position="21"/>
    </location>
</feature>
<gene>
    <name evidence="2" type="ORF">GCM10023191_085860</name>
</gene>
<sequence length="413" mass="43878">MPSFVGMKILSSAALAGLALAGIAAAPGQLSATSHHVVNAAMHRDGPDGRGRVVSAKKIAGLSREQTASYLDEMNFGSPEPRYGIDEYAVVYRTVTPAGAPTTASGLLVLPRSEDRTLRTVAYEHGTNATRLDAATTSAESYDRAAAALVAGAGFGAVAPDYLGLGLGPGHHPYMDHASETTASLDMLRAARAVAADHGRSLTSKVRVTGFSQGGAAAMALGRALQARGELAALAPISGPYDVEHAEIPVGLHGDQLSPQEVTFYLGYWITSMNRLHHFYTSPSEAFQKPYSETVETLFDGDHSAPQIVAGLPATPQELLRPEFAARLDHPDGSLARAMRENDDTCSSWRPRVPIRIFAAHGDKDVAILNARHCQAQLRQHRVDAPLTDVGATDHTGSAFRSMPQVVRWFASL</sequence>
<keyword evidence="3" id="KW-1185">Reference proteome</keyword>
<protein>
    <submittedName>
        <fullName evidence="2">Lipase family protein</fullName>
    </submittedName>
</protein>
<comment type="caution">
    <text evidence="2">The sequence shown here is derived from an EMBL/GenBank/DDBJ whole genome shotgun (WGS) entry which is preliminary data.</text>
</comment>
<evidence type="ECO:0000313" key="3">
    <source>
        <dbReference type="Proteomes" id="UP001500503"/>
    </source>
</evidence>
<dbReference type="SUPFAM" id="SSF53474">
    <property type="entry name" value="alpha/beta-Hydrolases"/>
    <property type="match status" value="1"/>
</dbReference>
<dbReference type="EMBL" id="BAABHF010000050">
    <property type="protein sequence ID" value="GAA4515702.1"/>
    <property type="molecule type" value="Genomic_DNA"/>
</dbReference>
<dbReference type="PANTHER" id="PTHR34853:SF1">
    <property type="entry name" value="LIPASE 5"/>
    <property type="match status" value="1"/>
</dbReference>
<dbReference type="InterPro" id="IPR029058">
    <property type="entry name" value="AB_hydrolase_fold"/>
</dbReference>
<dbReference type="PANTHER" id="PTHR34853">
    <property type="match status" value="1"/>
</dbReference>
<dbReference type="Gene3D" id="1.10.260.160">
    <property type="match status" value="1"/>
</dbReference>
<keyword evidence="1" id="KW-0732">Signal</keyword>